<sequence length="187" mass="20415">MSTSLACLCRRWLALLVMLSAFNVSAATSIKTVTDLRVLKAQSEEVKLPILLLFSAEDCDYCEAIRQNYLIPMKVSGEYVSRILFRQVYIENFSYIRDNSGKLIGGDQLALKYGVEVTPTILFIDAQGKELAERIIGLSGADYFDYILDTQISSIDTQVPEVVPEVVVPGVISGAVSGAISGAGSRH</sequence>
<dbReference type="Pfam" id="PF13098">
    <property type="entry name" value="Thioredoxin_2"/>
    <property type="match status" value="1"/>
</dbReference>
<accession>A0A3B0Y0G8</accession>
<evidence type="ECO:0000313" key="2">
    <source>
        <dbReference type="EMBL" id="VAW70470.1"/>
    </source>
</evidence>
<evidence type="ECO:0000259" key="1">
    <source>
        <dbReference type="Pfam" id="PF13098"/>
    </source>
</evidence>
<protein>
    <recommendedName>
        <fullName evidence="1">Thioredoxin-like fold domain-containing protein</fullName>
    </recommendedName>
</protein>
<gene>
    <name evidence="2" type="ORF">MNBD_GAMMA10-642</name>
</gene>
<dbReference type="InterPro" id="IPR012336">
    <property type="entry name" value="Thioredoxin-like_fold"/>
</dbReference>
<name>A0A3B0Y0G8_9ZZZZ</name>
<proteinExistence type="predicted"/>
<dbReference type="InterPro" id="IPR036249">
    <property type="entry name" value="Thioredoxin-like_sf"/>
</dbReference>
<dbReference type="AlphaFoldDB" id="A0A3B0Y0G8"/>
<dbReference type="Gene3D" id="3.40.30.10">
    <property type="entry name" value="Glutaredoxin"/>
    <property type="match status" value="1"/>
</dbReference>
<organism evidence="2">
    <name type="scientific">hydrothermal vent metagenome</name>
    <dbReference type="NCBI Taxonomy" id="652676"/>
    <lineage>
        <taxon>unclassified sequences</taxon>
        <taxon>metagenomes</taxon>
        <taxon>ecological metagenomes</taxon>
    </lineage>
</organism>
<dbReference type="EMBL" id="UOFJ01000523">
    <property type="protein sequence ID" value="VAW70470.1"/>
    <property type="molecule type" value="Genomic_DNA"/>
</dbReference>
<feature type="domain" description="Thioredoxin-like fold" evidence="1">
    <location>
        <begin position="47"/>
        <end position="145"/>
    </location>
</feature>
<reference evidence="2" key="1">
    <citation type="submission" date="2018-06" db="EMBL/GenBank/DDBJ databases">
        <authorList>
            <person name="Zhirakovskaya E."/>
        </authorList>
    </citation>
    <scope>NUCLEOTIDE SEQUENCE</scope>
</reference>
<dbReference type="SUPFAM" id="SSF52833">
    <property type="entry name" value="Thioredoxin-like"/>
    <property type="match status" value="1"/>
</dbReference>